<evidence type="ECO:0000313" key="3">
    <source>
        <dbReference type="Proteomes" id="UP000327468"/>
    </source>
</evidence>
<feature type="region of interest" description="Disordered" evidence="1">
    <location>
        <begin position="15"/>
        <end position="96"/>
    </location>
</feature>
<keyword evidence="3" id="KW-1185">Reference proteome</keyword>
<dbReference type="EMBL" id="VFJC01000012">
    <property type="protein sequence ID" value="KAB5559311.1"/>
    <property type="molecule type" value="Genomic_DNA"/>
</dbReference>
<feature type="compositionally biased region" description="Polar residues" evidence="1">
    <location>
        <begin position="69"/>
        <end position="87"/>
    </location>
</feature>
<protein>
    <submittedName>
        <fullName evidence="2">Uncharacterized protein</fullName>
    </submittedName>
</protein>
<sequence>MNEILSFFFFFTPRPDSGSAELREPHRHTARGGSGGVRVRHTTLERSRARAPSNSNNGTSALRRISPFNAMQSKRQNATTASRSQGIHQELALTAP</sequence>
<reference evidence="2 3" key="1">
    <citation type="submission" date="2019-06" db="EMBL/GenBank/DDBJ databases">
        <title>A chromosome-scale genome assembly of the striped catfish, Pangasianodon hypophthalmus.</title>
        <authorList>
            <person name="Wen M."/>
            <person name="Zahm M."/>
            <person name="Roques C."/>
            <person name="Cabau C."/>
            <person name="Klopp C."/>
            <person name="Donnadieu C."/>
            <person name="Jouanno E."/>
            <person name="Avarre J.-C."/>
            <person name="Campet M."/>
            <person name="Ha T.T.T."/>
            <person name="Dugue R."/>
            <person name="Lampietro C."/>
            <person name="Louis A."/>
            <person name="Herpin A."/>
            <person name="Echchiki A."/>
            <person name="Berthelot C."/>
            <person name="Parey E."/>
            <person name="Roest-Crollius H."/>
            <person name="Braasch I."/>
            <person name="Postlethwait J."/>
            <person name="Bobe J."/>
            <person name="Montfort J."/>
            <person name="Bouchez O."/>
            <person name="Begum T."/>
            <person name="Schartl M."/>
            <person name="Guiguen Y."/>
        </authorList>
    </citation>
    <scope>NUCLEOTIDE SEQUENCE [LARGE SCALE GENOMIC DNA]</scope>
    <source>
        <strain evidence="2 3">Indonesia</strain>
        <tissue evidence="2">Blood</tissue>
    </source>
</reference>
<accession>A0A5N5MY04</accession>
<name>A0A5N5MY04_PANHP</name>
<gene>
    <name evidence="2" type="ORF">PHYPO_G00027600</name>
</gene>
<proteinExistence type="predicted"/>
<evidence type="ECO:0000256" key="1">
    <source>
        <dbReference type="SAM" id="MobiDB-lite"/>
    </source>
</evidence>
<organism evidence="2 3">
    <name type="scientific">Pangasianodon hypophthalmus</name>
    <name type="common">Striped catfish</name>
    <name type="synonym">Helicophagus hypophthalmus</name>
    <dbReference type="NCBI Taxonomy" id="310915"/>
    <lineage>
        <taxon>Eukaryota</taxon>
        <taxon>Metazoa</taxon>
        <taxon>Chordata</taxon>
        <taxon>Craniata</taxon>
        <taxon>Vertebrata</taxon>
        <taxon>Euteleostomi</taxon>
        <taxon>Actinopterygii</taxon>
        <taxon>Neopterygii</taxon>
        <taxon>Teleostei</taxon>
        <taxon>Ostariophysi</taxon>
        <taxon>Siluriformes</taxon>
        <taxon>Pangasiidae</taxon>
        <taxon>Pangasianodon</taxon>
    </lineage>
</organism>
<dbReference type="Proteomes" id="UP000327468">
    <property type="component" value="Chromosome 11"/>
</dbReference>
<evidence type="ECO:0000313" key="2">
    <source>
        <dbReference type="EMBL" id="KAB5559311.1"/>
    </source>
</evidence>
<dbReference type="AlphaFoldDB" id="A0A5N5MY04"/>
<comment type="caution">
    <text evidence="2">The sequence shown here is derived from an EMBL/GenBank/DDBJ whole genome shotgun (WGS) entry which is preliminary data.</text>
</comment>